<proteinExistence type="predicted"/>
<dbReference type="AlphaFoldDB" id="A0A194XHM2"/>
<gene>
    <name evidence="2" type="ORF">LY89DRAFT_457118</name>
</gene>
<keyword evidence="3" id="KW-1185">Reference proteome</keyword>
<dbReference type="Proteomes" id="UP000070700">
    <property type="component" value="Unassembled WGS sequence"/>
</dbReference>
<dbReference type="GeneID" id="28817373"/>
<reference evidence="2 3" key="1">
    <citation type="submission" date="2015-10" db="EMBL/GenBank/DDBJ databases">
        <title>Full genome of DAOMC 229536 Phialocephala scopiformis, a fungal endophyte of spruce producing the potent anti-insectan compound rugulosin.</title>
        <authorList>
            <consortium name="DOE Joint Genome Institute"/>
            <person name="Walker A.K."/>
            <person name="Frasz S.L."/>
            <person name="Seifert K.A."/>
            <person name="Miller J.D."/>
            <person name="Mondo S.J."/>
            <person name="Labutti K."/>
            <person name="Lipzen A."/>
            <person name="Dockter R."/>
            <person name="Kennedy M."/>
            <person name="Grigoriev I.V."/>
            <person name="Spatafora J.W."/>
        </authorList>
    </citation>
    <scope>NUCLEOTIDE SEQUENCE [LARGE SCALE GENOMIC DNA]</scope>
    <source>
        <strain evidence="2 3">CBS 120377</strain>
    </source>
</reference>
<evidence type="ECO:0000313" key="3">
    <source>
        <dbReference type="Proteomes" id="UP000070700"/>
    </source>
</evidence>
<dbReference type="InParanoid" id="A0A194XHM2"/>
<sequence>MRNAPHSCGHWPLEPSNRPVAPQIQHSHHSASLPPAPATVSAQTDSEEPLASFSTQRWLVNSRVRLRRTLLNSANDACRPSFPRLETDWKDSRLNLTSAVIVHSMAIECDWEEPETWELEIIRPLLRTIPSHHHHSSPLSCIFHGISPRRLSIFNTIHNLHSPLGHLHVIVIIGTPRLSYFMSNVFCFPLHSLSPFYLHH</sequence>
<accession>A0A194XHM2</accession>
<feature type="region of interest" description="Disordered" evidence="1">
    <location>
        <begin position="1"/>
        <end position="48"/>
    </location>
</feature>
<dbReference type="RefSeq" id="XP_018073984.1">
    <property type="nucleotide sequence ID" value="XM_018207647.1"/>
</dbReference>
<protein>
    <submittedName>
        <fullName evidence="2">Uncharacterized protein</fullName>
    </submittedName>
</protein>
<evidence type="ECO:0000313" key="2">
    <source>
        <dbReference type="EMBL" id="KUJ19629.1"/>
    </source>
</evidence>
<evidence type="ECO:0000256" key="1">
    <source>
        <dbReference type="SAM" id="MobiDB-lite"/>
    </source>
</evidence>
<organism evidence="2 3">
    <name type="scientific">Mollisia scopiformis</name>
    <name type="common">Conifer needle endophyte fungus</name>
    <name type="synonym">Phialocephala scopiformis</name>
    <dbReference type="NCBI Taxonomy" id="149040"/>
    <lineage>
        <taxon>Eukaryota</taxon>
        <taxon>Fungi</taxon>
        <taxon>Dikarya</taxon>
        <taxon>Ascomycota</taxon>
        <taxon>Pezizomycotina</taxon>
        <taxon>Leotiomycetes</taxon>
        <taxon>Helotiales</taxon>
        <taxon>Mollisiaceae</taxon>
        <taxon>Mollisia</taxon>
    </lineage>
</organism>
<dbReference type="KEGG" id="psco:LY89DRAFT_457118"/>
<name>A0A194XHM2_MOLSC</name>
<dbReference type="EMBL" id="KQ947410">
    <property type="protein sequence ID" value="KUJ19629.1"/>
    <property type="molecule type" value="Genomic_DNA"/>
</dbReference>